<dbReference type="AlphaFoldDB" id="A0A540MBH3"/>
<evidence type="ECO:0000313" key="3">
    <source>
        <dbReference type="EMBL" id="TQD96071.1"/>
    </source>
</evidence>
<feature type="domain" description="Wall-associated receptor kinase C-terminal" evidence="2">
    <location>
        <begin position="5"/>
        <end position="57"/>
    </location>
</feature>
<evidence type="ECO:0000313" key="4">
    <source>
        <dbReference type="Proteomes" id="UP000315295"/>
    </source>
</evidence>
<protein>
    <recommendedName>
        <fullName evidence="2">Wall-associated receptor kinase C-terminal domain-containing protein</fullName>
    </recommendedName>
</protein>
<sequence>MSGFKCSVRITVPILKTMVAVLVANQFLFGEVIMTGFNVNYTNPYYKQCAKCLNVNGL</sequence>
<organism evidence="3 4">
    <name type="scientific">Malus baccata</name>
    <name type="common">Siberian crab apple</name>
    <name type="synonym">Pyrus baccata</name>
    <dbReference type="NCBI Taxonomy" id="106549"/>
    <lineage>
        <taxon>Eukaryota</taxon>
        <taxon>Viridiplantae</taxon>
        <taxon>Streptophyta</taxon>
        <taxon>Embryophyta</taxon>
        <taxon>Tracheophyta</taxon>
        <taxon>Spermatophyta</taxon>
        <taxon>Magnoliopsida</taxon>
        <taxon>eudicotyledons</taxon>
        <taxon>Gunneridae</taxon>
        <taxon>Pentapetalae</taxon>
        <taxon>rosids</taxon>
        <taxon>fabids</taxon>
        <taxon>Rosales</taxon>
        <taxon>Rosaceae</taxon>
        <taxon>Amygdaloideae</taxon>
        <taxon>Maleae</taxon>
        <taxon>Malus</taxon>
    </lineage>
</organism>
<dbReference type="STRING" id="106549.A0A540MBH3"/>
<gene>
    <name evidence="3" type="ORF">C1H46_018307</name>
</gene>
<keyword evidence="1" id="KW-0325">Glycoprotein</keyword>
<accession>A0A540MBH3</accession>
<evidence type="ECO:0000256" key="1">
    <source>
        <dbReference type="ARBA" id="ARBA00023180"/>
    </source>
</evidence>
<keyword evidence="4" id="KW-1185">Reference proteome</keyword>
<proteinExistence type="predicted"/>
<comment type="caution">
    <text evidence="3">The sequence shown here is derived from an EMBL/GenBank/DDBJ whole genome shotgun (WGS) entry which is preliminary data.</text>
</comment>
<evidence type="ECO:0000259" key="2">
    <source>
        <dbReference type="Pfam" id="PF14380"/>
    </source>
</evidence>
<dbReference type="Pfam" id="PF14380">
    <property type="entry name" value="WAK_assoc"/>
    <property type="match status" value="1"/>
</dbReference>
<dbReference type="EMBL" id="VIEB01000300">
    <property type="protein sequence ID" value="TQD96071.1"/>
    <property type="molecule type" value="Genomic_DNA"/>
</dbReference>
<reference evidence="3 4" key="1">
    <citation type="journal article" date="2019" name="G3 (Bethesda)">
        <title>Sequencing of a Wild Apple (Malus baccata) Genome Unravels the Differences Between Cultivated and Wild Apple Species Regarding Disease Resistance and Cold Tolerance.</title>
        <authorList>
            <person name="Chen X."/>
        </authorList>
    </citation>
    <scope>NUCLEOTIDE SEQUENCE [LARGE SCALE GENOMIC DNA]</scope>
    <source>
        <strain evidence="4">cv. Shandingzi</strain>
        <tissue evidence="3">Leaves</tissue>
    </source>
</reference>
<dbReference type="Proteomes" id="UP000315295">
    <property type="component" value="Unassembled WGS sequence"/>
</dbReference>
<name>A0A540MBH3_MALBA</name>
<dbReference type="InterPro" id="IPR032872">
    <property type="entry name" value="WAK_assoc_C"/>
</dbReference>